<dbReference type="AlphaFoldDB" id="A0A3P7LTT8"/>
<feature type="compositionally biased region" description="Acidic residues" evidence="1">
    <location>
        <begin position="91"/>
        <end position="100"/>
    </location>
</feature>
<proteinExistence type="predicted"/>
<dbReference type="OrthoDB" id="6284988at2759"/>
<feature type="compositionally biased region" description="Low complexity" evidence="1">
    <location>
        <begin position="200"/>
        <end position="214"/>
    </location>
</feature>
<organism evidence="2 3">
    <name type="scientific">Dibothriocephalus latus</name>
    <name type="common">Fish tapeworm</name>
    <name type="synonym">Diphyllobothrium latum</name>
    <dbReference type="NCBI Taxonomy" id="60516"/>
    <lineage>
        <taxon>Eukaryota</taxon>
        <taxon>Metazoa</taxon>
        <taxon>Spiralia</taxon>
        <taxon>Lophotrochozoa</taxon>
        <taxon>Platyhelminthes</taxon>
        <taxon>Cestoda</taxon>
        <taxon>Eucestoda</taxon>
        <taxon>Diphyllobothriidea</taxon>
        <taxon>Diphyllobothriidae</taxon>
        <taxon>Dibothriocephalus</taxon>
    </lineage>
</organism>
<protein>
    <submittedName>
        <fullName evidence="2">Uncharacterized protein</fullName>
    </submittedName>
</protein>
<dbReference type="EMBL" id="UYRU01059121">
    <property type="protein sequence ID" value="VDN14393.1"/>
    <property type="molecule type" value="Genomic_DNA"/>
</dbReference>
<feature type="region of interest" description="Disordered" evidence="1">
    <location>
        <begin position="71"/>
        <end position="134"/>
    </location>
</feature>
<gene>
    <name evidence="2" type="ORF">DILT_LOCUS10224</name>
</gene>
<feature type="compositionally biased region" description="Low complexity" evidence="1">
    <location>
        <begin position="71"/>
        <end position="83"/>
    </location>
</feature>
<name>A0A3P7LTT8_DIBLA</name>
<dbReference type="Proteomes" id="UP000281553">
    <property type="component" value="Unassembled WGS sequence"/>
</dbReference>
<keyword evidence="3" id="KW-1185">Reference proteome</keyword>
<evidence type="ECO:0000313" key="2">
    <source>
        <dbReference type="EMBL" id="VDN14393.1"/>
    </source>
</evidence>
<evidence type="ECO:0000256" key="1">
    <source>
        <dbReference type="SAM" id="MobiDB-lite"/>
    </source>
</evidence>
<accession>A0A3P7LTT8</accession>
<sequence>MGTMSMTLRSKSADRRQFSGSLGYDADSSLLHGILGSSRFLEQSHLKRAHSTFVPSAVAMAQSTGAMATSGYSTMGGSSSGGAPAQSNEAANEDDDDDNASLDGQDMIASRFTTGSGQAMSGSSFEEKNTQVVSRSTADLPFTSASYFGWELGMGEQVGQATVAVVTSVMSGGMQSQEAGEREQSVPQAGDKIEGPPGPAASVPPAVLAASPRATSVGPISKEGPDNQYTERAPPKPLRTSTNLARRQTLAGREIEVQKHVS</sequence>
<feature type="region of interest" description="Disordered" evidence="1">
    <location>
        <begin position="174"/>
        <end position="262"/>
    </location>
</feature>
<evidence type="ECO:0000313" key="3">
    <source>
        <dbReference type="Proteomes" id="UP000281553"/>
    </source>
</evidence>
<feature type="compositionally biased region" description="Basic and acidic residues" evidence="1">
    <location>
        <begin position="253"/>
        <end position="262"/>
    </location>
</feature>
<feature type="compositionally biased region" description="Polar residues" evidence="1">
    <location>
        <begin position="111"/>
        <end position="134"/>
    </location>
</feature>
<reference evidence="2 3" key="1">
    <citation type="submission" date="2018-11" db="EMBL/GenBank/DDBJ databases">
        <authorList>
            <consortium name="Pathogen Informatics"/>
        </authorList>
    </citation>
    <scope>NUCLEOTIDE SEQUENCE [LARGE SCALE GENOMIC DNA]</scope>
</reference>